<reference evidence="1 2" key="2">
    <citation type="journal article" date="2022" name="Mol. Ecol. Resour.">
        <title>The genomes of chicory, endive, great burdock and yacon provide insights into Asteraceae paleo-polyploidization history and plant inulin production.</title>
        <authorList>
            <person name="Fan W."/>
            <person name="Wang S."/>
            <person name="Wang H."/>
            <person name="Wang A."/>
            <person name="Jiang F."/>
            <person name="Liu H."/>
            <person name="Zhao H."/>
            <person name="Xu D."/>
            <person name="Zhang Y."/>
        </authorList>
    </citation>
    <scope>NUCLEOTIDE SEQUENCE [LARGE SCALE GENOMIC DNA]</scope>
    <source>
        <strain evidence="2">cv. Yunnan</strain>
        <tissue evidence="1">Leaves</tissue>
    </source>
</reference>
<accession>A0ACB9I3P3</accession>
<sequence>MAQLQGFNLVDPFQRTSIVSLHPRTLRDSKVPLKPNDLEAIHQHMISMVNFSIALQNPDKHFEEAKSIIDGGSEILHAKEDEVNMKENENPQKKRPALARKRAEFSLKPDISEPSTNLEPVFQFDQLQDPEEFFAAYEKFESTLFFINIYTVKELKRQRGEDLNEAIIPTTARQRRPEIPRRKISYQHHVYSSQSQSDASFSQETLQDTFEIPTVHGSQQESATPNCQSKEKEVAGSISKAEDKVNKLFDDLMSSNIANLDENEAMSYLKDQLKIKPVDINNLQLPNFHNIPKIDLISSVKNLKKDQSILPDTCAFSDSLKEITLGKQKKLPDKPFNSSSSPTPPRRPFVATFTFGELLPESIETESNVPFSAHDIDSFPTTTSEISSRHSTHTSKDTGFPVSASKGKEFPDSASKHSISEPPITIEYLEQGHDMEEMDVVSVTRKNEVIQANAEDMVQKAASPTNLNSIVEDITANADIQIVQNEENIEDATEKVVSSSRPEGNIEITTLDELKSNCFQSAQADDSSVNVFDASLPVQNPDIVPEQQNEEHPKKSMNYSKKTRASKVDIKKKRHSLAGLGSSWTMGVRRSTRIKRRPLEYWKGERLLYARVHNSLPTIIGVKYLSPTKNHGKPGFKVESFVADEYKDLVDLISLH</sequence>
<proteinExistence type="predicted"/>
<dbReference type="EMBL" id="CM042027">
    <property type="protein sequence ID" value="KAI3802687.1"/>
    <property type="molecule type" value="Genomic_DNA"/>
</dbReference>
<evidence type="ECO:0000313" key="1">
    <source>
        <dbReference type="EMBL" id="KAI3802687.1"/>
    </source>
</evidence>
<name>A0ACB9I3P3_9ASTR</name>
<comment type="caution">
    <text evidence="1">The sequence shown here is derived from an EMBL/GenBank/DDBJ whole genome shotgun (WGS) entry which is preliminary data.</text>
</comment>
<keyword evidence="2" id="KW-1185">Reference proteome</keyword>
<organism evidence="1 2">
    <name type="scientific">Smallanthus sonchifolius</name>
    <dbReference type="NCBI Taxonomy" id="185202"/>
    <lineage>
        <taxon>Eukaryota</taxon>
        <taxon>Viridiplantae</taxon>
        <taxon>Streptophyta</taxon>
        <taxon>Embryophyta</taxon>
        <taxon>Tracheophyta</taxon>
        <taxon>Spermatophyta</taxon>
        <taxon>Magnoliopsida</taxon>
        <taxon>eudicotyledons</taxon>
        <taxon>Gunneridae</taxon>
        <taxon>Pentapetalae</taxon>
        <taxon>asterids</taxon>
        <taxon>campanulids</taxon>
        <taxon>Asterales</taxon>
        <taxon>Asteraceae</taxon>
        <taxon>Asteroideae</taxon>
        <taxon>Heliantheae alliance</taxon>
        <taxon>Millerieae</taxon>
        <taxon>Smallanthus</taxon>
    </lineage>
</organism>
<evidence type="ECO:0000313" key="2">
    <source>
        <dbReference type="Proteomes" id="UP001056120"/>
    </source>
</evidence>
<dbReference type="Proteomes" id="UP001056120">
    <property type="component" value="Linkage Group LG10"/>
</dbReference>
<protein>
    <submittedName>
        <fullName evidence="1">Uncharacterized protein</fullName>
    </submittedName>
</protein>
<gene>
    <name evidence="1" type="ORF">L1987_30828</name>
</gene>
<reference evidence="2" key="1">
    <citation type="journal article" date="2022" name="Mol. Ecol. Resour.">
        <title>The genomes of chicory, endive, great burdock and yacon provide insights into Asteraceae palaeo-polyploidization history and plant inulin production.</title>
        <authorList>
            <person name="Fan W."/>
            <person name="Wang S."/>
            <person name="Wang H."/>
            <person name="Wang A."/>
            <person name="Jiang F."/>
            <person name="Liu H."/>
            <person name="Zhao H."/>
            <person name="Xu D."/>
            <person name="Zhang Y."/>
        </authorList>
    </citation>
    <scope>NUCLEOTIDE SEQUENCE [LARGE SCALE GENOMIC DNA]</scope>
    <source>
        <strain evidence="2">cv. Yunnan</strain>
    </source>
</reference>